<sequence length="133" mass="15100">MLQSFEVQQALINLPQLTAIVPASHIFCYAVPEEFQKVTDQPVIRIDDIRGLYNKFASNHAYGAYRTVEIQGWFNSKDVVRADKVRRLVNTACESIAYYNSYDGGFNIDPNTAELMFTTQYTKDSVVEDDGMS</sequence>
<dbReference type="Proteomes" id="UP000654670">
    <property type="component" value="Unassembled WGS sequence"/>
</dbReference>
<evidence type="ECO:0000313" key="1">
    <source>
        <dbReference type="EMBL" id="GGL55889.1"/>
    </source>
</evidence>
<reference evidence="1" key="2">
    <citation type="submission" date="2020-09" db="EMBL/GenBank/DDBJ databases">
        <authorList>
            <person name="Sun Q."/>
            <person name="Ohkuma M."/>
        </authorList>
    </citation>
    <scope>NUCLEOTIDE SEQUENCE</scope>
    <source>
        <strain evidence="1">JCM 15325</strain>
    </source>
</reference>
<name>A0A917S605_9BACL</name>
<evidence type="ECO:0000313" key="2">
    <source>
        <dbReference type="Proteomes" id="UP000654670"/>
    </source>
</evidence>
<dbReference type="AlphaFoldDB" id="A0A917S605"/>
<protein>
    <submittedName>
        <fullName evidence="1">Uncharacterized protein</fullName>
    </submittedName>
</protein>
<accession>A0A917S605</accession>
<proteinExistence type="predicted"/>
<dbReference type="EMBL" id="BMOK01000007">
    <property type="protein sequence ID" value="GGL55889.1"/>
    <property type="molecule type" value="Genomic_DNA"/>
</dbReference>
<gene>
    <name evidence="1" type="ORF">GCM10007968_20020</name>
</gene>
<comment type="caution">
    <text evidence="1">The sequence shown here is derived from an EMBL/GenBank/DDBJ whole genome shotgun (WGS) entry which is preliminary data.</text>
</comment>
<dbReference type="RefSeq" id="WP_188802964.1">
    <property type="nucleotide sequence ID" value="NZ_BMOK01000007.1"/>
</dbReference>
<reference evidence="1" key="1">
    <citation type="journal article" date="2014" name="Int. J. Syst. Evol. Microbiol.">
        <title>Complete genome sequence of Corynebacterium casei LMG S-19264T (=DSM 44701T), isolated from a smear-ripened cheese.</title>
        <authorList>
            <consortium name="US DOE Joint Genome Institute (JGI-PGF)"/>
            <person name="Walter F."/>
            <person name="Albersmeier A."/>
            <person name="Kalinowski J."/>
            <person name="Ruckert C."/>
        </authorList>
    </citation>
    <scope>NUCLEOTIDE SEQUENCE</scope>
    <source>
        <strain evidence="1">JCM 15325</strain>
    </source>
</reference>
<keyword evidence="2" id="KW-1185">Reference proteome</keyword>
<organism evidence="1 2">
    <name type="scientific">Sporolactobacillus putidus</name>
    <dbReference type="NCBI Taxonomy" id="492735"/>
    <lineage>
        <taxon>Bacteria</taxon>
        <taxon>Bacillati</taxon>
        <taxon>Bacillota</taxon>
        <taxon>Bacilli</taxon>
        <taxon>Bacillales</taxon>
        <taxon>Sporolactobacillaceae</taxon>
        <taxon>Sporolactobacillus</taxon>
    </lineage>
</organism>